<feature type="non-terminal residue" evidence="2">
    <location>
        <position position="1"/>
    </location>
</feature>
<dbReference type="EMBL" id="JBAHYK010000378">
    <property type="protein sequence ID" value="KAL0574663.1"/>
    <property type="molecule type" value="Genomic_DNA"/>
</dbReference>
<comment type="caution">
    <text evidence="2">The sequence shown here is derived from an EMBL/GenBank/DDBJ whole genome shotgun (WGS) entry which is preliminary data.</text>
</comment>
<reference evidence="2 3" key="1">
    <citation type="submission" date="2024-02" db="EMBL/GenBank/DDBJ databases">
        <title>A draft genome for the cacao thread blight pathogen Marasmius crinis-equi.</title>
        <authorList>
            <person name="Cohen S.P."/>
            <person name="Baruah I.K."/>
            <person name="Amoako-Attah I."/>
            <person name="Bukari Y."/>
            <person name="Meinhardt L.W."/>
            <person name="Bailey B.A."/>
        </authorList>
    </citation>
    <scope>NUCLEOTIDE SEQUENCE [LARGE SCALE GENOMIC DNA]</scope>
    <source>
        <strain evidence="2 3">GH-76</strain>
    </source>
</reference>
<gene>
    <name evidence="2" type="ORF">V5O48_007310</name>
</gene>
<protein>
    <submittedName>
        <fullName evidence="2">Uncharacterized protein</fullName>
    </submittedName>
</protein>
<evidence type="ECO:0000313" key="3">
    <source>
        <dbReference type="Proteomes" id="UP001465976"/>
    </source>
</evidence>
<evidence type="ECO:0000313" key="2">
    <source>
        <dbReference type="EMBL" id="KAL0574663.1"/>
    </source>
</evidence>
<evidence type="ECO:0000256" key="1">
    <source>
        <dbReference type="SAM" id="MobiDB-lite"/>
    </source>
</evidence>
<dbReference type="Proteomes" id="UP001465976">
    <property type="component" value="Unassembled WGS sequence"/>
</dbReference>
<accession>A0ABR3FHI0</accession>
<organism evidence="2 3">
    <name type="scientific">Marasmius crinis-equi</name>
    <dbReference type="NCBI Taxonomy" id="585013"/>
    <lineage>
        <taxon>Eukaryota</taxon>
        <taxon>Fungi</taxon>
        <taxon>Dikarya</taxon>
        <taxon>Basidiomycota</taxon>
        <taxon>Agaricomycotina</taxon>
        <taxon>Agaricomycetes</taxon>
        <taxon>Agaricomycetidae</taxon>
        <taxon>Agaricales</taxon>
        <taxon>Marasmiineae</taxon>
        <taxon>Marasmiaceae</taxon>
        <taxon>Marasmius</taxon>
    </lineage>
</organism>
<sequence length="105" mass="11522">RKPETKYESRPPSPIPFLTDPTSRDRRAVMRHQDSGWRPPSSSDEEGGHDRGVLELPPTYHDSTMRVGHSNEGAGSRMTGSSGGRPARSLPRPPEMQSMGGLLKS</sequence>
<feature type="region of interest" description="Disordered" evidence="1">
    <location>
        <begin position="1"/>
        <end position="105"/>
    </location>
</feature>
<keyword evidence="3" id="KW-1185">Reference proteome</keyword>
<proteinExistence type="predicted"/>
<feature type="compositionally biased region" description="Basic and acidic residues" evidence="1">
    <location>
        <begin position="22"/>
        <end position="35"/>
    </location>
</feature>
<name>A0ABR3FHI0_9AGAR</name>